<proteinExistence type="inferred from homology"/>
<keyword evidence="6" id="KW-0249">Electron transport</keyword>
<feature type="domain" description="Desulfoferrodoxin ferrous iron-binding" evidence="11">
    <location>
        <begin position="42"/>
        <end position="126"/>
    </location>
</feature>
<dbReference type="GO" id="GO:0050605">
    <property type="term" value="F:superoxide reductase activity"/>
    <property type="evidence" value="ECO:0007669"/>
    <property type="project" value="UniProtKB-EC"/>
</dbReference>
<dbReference type="GO" id="GO:0005506">
    <property type="term" value="F:iron ion binding"/>
    <property type="evidence" value="ECO:0007669"/>
    <property type="project" value="InterPro"/>
</dbReference>
<dbReference type="Gene3D" id="2.60.40.730">
    <property type="entry name" value="SOR catalytic domain"/>
    <property type="match status" value="1"/>
</dbReference>
<evidence type="ECO:0000256" key="10">
    <source>
        <dbReference type="ARBA" id="ARBA00047448"/>
    </source>
</evidence>
<dbReference type="PANTHER" id="PTHR36541">
    <property type="entry name" value="SUPEROXIDE REDUCTASE-RELATED"/>
    <property type="match status" value="1"/>
</dbReference>
<keyword evidence="4" id="KW-0813">Transport</keyword>
<evidence type="ECO:0000256" key="2">
    <source>
        <dbReference type="ARBA" id="ARBA00012679"/>
    </source>
</evidence>
<dbReference type="InterPro" id="IPR036073">
    <property type="entry name" value="Desulfoferrodoxin_Fe-bd_dom_sf"/>
</dbReference>
<dbReference type="InterPro" id="IPR004462">
    <property type="entry name" value="Desulfoferrodoxin_N"/>
</dbReference>
<reference evidence="13" key="2">
    <citation type="journal article" date="2021" name="PeerJ">
        <title>Extensive microbial diversity within the chicken gut microbiome revealed by metagenomics and culture.</title>
        <authorList>
            <person name="Gilroy R."/>
            <person name="Ravi A."/>
            <person name="Getino M."/>
            <person name="Pursley I."/>
            <person name="Horton D.L."/>
            <person name="Alikhan N.F."/>
            <person name="Baker D."/>
            <person name="Gharbi K."/>
            <person name="Hall N."/>
            <person name="Watson M."/>
            <person name="Adriaenssens E.M."/>
            <person name="Foster-Nyarko E."/>
            <person name="Jarju S."/>
            <person name="Secka A."/>
            <person name="Antonio M."/>
            <person name="Oren A."/>
            <person name="Chaudhuri R.R."/>
            <person name="La Ragione R."/>
            <person name="Hildebrand F."/>
            <person name="Pallen M.J."/>
        </authorList>
    </citation>
    <scope>NUCLEOTIDE SEQUENCE</scope>
    <source>
        <strain evidence="13">ChiGjej2B2-16831</strain>
    </source>
</reference>
<evidence type="ECO:0000259" key="12">
    <source>
        <dbReference type="Pfam" id="PF06397"/>
    </source>
</evidence>
<dbReference type="Pfam" id="PF06397">
    <property type="entry name" value="Desulfoferrod_N"/>
    <property type="match status" value="1"/>
</dbReference>
<dbReference type="InterPro" id="IPR002742">
    <property type="entry name" value="Desulfoferrodoxin_Fe-bd_dom"/>
</dbReference>
<accession>A0A9D1N4C6</accession>
<sequence length="128" mass="14288">MFEPKFFRCAHCGNLVGLIEDHGVPMVCCGEPMRRLAPNAAEASHDRHLPYVEIGGDTVTVQVGIEPHEMTQEHHIAWAYLQTVKGGQRKRFTVGEDEVPVAEFKLTDDLPVAAYAYCSRHGLWKTGI</sequence>
<evidence type="ECO:0000256" key="1">
    <source>
        <dbReference type="ARBA" id="ARBA00005941"/>
    </source>
</evidence>
<organism evidence="13 14">
    <name type="scientific">Candidatus Aphodomorpha intestinavium</name>
    <dbReference type="NCBI Taxonomy" id="2840672"/>
    <lineage>
        <taxon>Bacteria</taxon>
        <taxon>Bacillati</taxon>
        <taxon>Bacillota</taxon>
        <taxon>Clostridia</taxon>
        <taxon>Eubacteriales</taxon>
        <taxon>Candidatus Aphodomorpha</taxon>
    </lineage>
</organism>
<dbReference type="SUPFAM" id="SSF57802">
    <property type="entry name" value="Rubredoxin-like"/>
    <property type="match status" value="1"/>
</dbReference>
<comment type="catalytic activity">
    <reaction evidence="10">
        <text>reduced [rubredoxin] + superoxide + 2 H(+) = oxidized [rubredoxin] + H2O2</text>
        <dbReference type="Rhea" id="RHEA:21324"/>
        <dbReference type="Rhea" id="RHEA-COMP:10302"/>
        <dbReference type="Rhea" id="RHEA-COMP:10303"/>
        <dbReference type="ChEBI" id="CHEBI:15378"/>
        <dbReference type="ChEBI" id="CHEBI:16240"/>
        <dbReference type="ChEBI" id="CHEBI:18421"/>
        <dbReference type="ChEBI" id="CHEBI:29033"/>
        <dbReference type="ChEBI" id="CHEBI:29034"/>
        <dbReference type="EC" id="1.15.1.2"/>
    </reaction>
</comment>
<comment type="caution">
    <text evidence="13">The sequence shown here is derived from an EMBL/GenBank/DDBJ whole genome shotgun (WGS) entry which is preliminary data.</text>
</comment>
<evidence type="ECO:0000256" key="9">
    <source>
        <dbReference type="ARBA" id="ARBA00031398"/>
    </source>
</evidence>
<comment type="similarity">
    <text evidence="1">Belongs to the desulfoferrodoxin family.</text>
</comment>
<dbReference type="Gene3D" id="2.20.28.100">
    <property type="entry name" value="Desulphoferrodoxin, N-terminal domain"/>
    <property type="match status" value="1"/>
</dbReference>
<dbReference type="AlphaFoldDB" id="A0A9D1N4C6"/>
<reference evidence="13" key="1">
    <citation type="submission" date="2020-10" db="EMBL/GenBank/DDBJ databases">
        <authorList>
            <person name="Gilroy R."/>
        </authorList>
    </citation>
    <scope>NUCLEOTIDE SEQUENCE</scope>
    <source>
        <strain evidence="13">ChiGjej2B2-16831</strain>
    </source>
</reference>
<evidence type="ECO:0000313" key="13">
    <source>
        <dbReference type="EMBL" id="HIU94686.1"/>
    </source>
</evidence>
<dbReference type="PANTHER" id="PTHR36541:SF1">
    <property type="entry name" value="SUPEROXIDE REDUCTASE-RELATED"/>
    <property type="match status" value="1"/>
</dbReference>
<dbReference type="InterPro" id="IPR038094">
    <property type="entry name" value="Desulfoferrodoxin_N_sf"/>
</dbReference>
<evidence type="ECO:0000256" key="7">
    <source>
        <dbReference type="ARBA" id="ARBA00023004"/>
    </source>
</evidence>
<dbReference type="Proteomes" id="UP000824128">
    <property type="component" value="Unassembled WGS sequence"/>
</dbReference>
<evidence type="ECO:0000256" key="4">
    <source>
        <dbReference type="ARBA" id="ARBA00022448"/>
    </source>
</evidence>
<dbReference type="EMBL" id="DVNZ01000189">
    <property type="protein sequence ID" value="HIU94686.1"/>
    <property type="molecule type" value="Genomic_DNA"/>
</dbReference>
<evidence type="ECO:0000256" key="8">
    <source>
        <dbReference type="ARBA" id="ARBA00024690"/>
    </source>
</evidence>
<name>A0A9D1N4C6_9FIRM</name>
<feature type="domain" description="Desulfoferrodoxin N-terminal" evidence="12">
    <location>
        <begin position="6"/>
        <end position="35"/>
    </location>
</feature>
<keyword evidence="7" id="KW-0408">Iron</keyword>
<comment type="function">
    <text evidence="8">Catalyzes the one-electron reduction of superoxide anion radical to hydrogen peroxide at a nonheme ferrous iron center. Plays a fundamental role in case of oxidative stress via its superoxide detoxification activity.</text>
</comment>
<evidence type="ECO:0000259" key="11">
    <source>
        <dbReference type="Pfam" id="PF01880"/>
    </source>
</evidence>
<dbReference type="InterPro" id="IPR051233">
    <property type="entry name" value="Desulfoferrodoxin_SOR"/>
</dbReference>
<keyword evidence="5" id="KW-0479">Metal-binding</keyword>
<protein>
    <recommendedName>
        <fullName evidence="3">Desulfoferrodoxin</fullName>
        <ecNumber evidence="2">1.15.1.2</ecNumber>
    </recommendedName>
    <alternativeName>
        <fullName evidence="9">Superoxide reductase</fullName>
    </alternativeName>
</protein>
<dbReference type="Pfam" id="PF01880">
    <property type="entry name" value="Desulfoferrodox"/>
    <property type="match status" value="1"/>
</dbReference>
<evidence type="ECO:0000313" key="14">
    <source>
        <dbReference type="Proteomes" id="UP000824128"/>
    </source>
</evidence>
<dbReference type="SUPFAM" id="SSF49367">
    <property type="entry name" value="Superoxide reductase-like"/>
    <property type="match status" value="1"/>
</dbReference>
<evidence type="ECO:0000256" key="3">
    <source>
        <dbReference type="ARBA" id="ARBA00014839"/>
    </source>
</evidence>
<evidence type="ECO:0000256" key="6">
    <source>
        <dbReference type="ARBA" id="ARBA00022982"/>
    </source>
</evidence>
<dbReference type="EC" id="1.15.1.2" evidence="2"/>
<evidence type="ECO:0000256" key="5">
    <source>
        <dbReference type="ARBA" id="ARBA00022723"/>
    </source>
</evidence>
<gene>
    <name evidence="13" type="ORF">IAD24_05945</name>
</gene>